<proteinExistence type="predicted"/>
<evidence type="ECO:0000313" key="2">
    <source>
        <dbReference type="EMBL" id="MDH6279546.1"/>
    </source>
</evidence>
<feature type="compositionally biased region" description="Polar residues" evidence="1">
    <location>
        <begin position="256"/>
        <end position="267"/>
    </location>
</feature>
<name>A0ABT6M701_9NOCA</name>
<evidence type="ECO:0000256" key="1">
    <source>
        <dbReference type="SAM" id="MobiDB-lite"/>
    </source>
</evidence>
<gene>
    <name evidence="2" type="ORF">M2280_000755</name>
</gene>
<keyword evidence="3" id="KW-1185">Reference proteome</keyword>
<comment type="caution">
    <text evidence="2">The sequence shown here is derived from an EMBL/GenBank/DDBJ whole genome shotgun (WGS) entry which is preliminary data.</text>
</comment>
<dbReference type="EMBL" id="JARXVC010000002">
    <property type="protein sequence ID" value="MDH6279546.1"/>
    <property type="molecule type" value="Genomic_DNA"/>
</dbReference>
<feature type="region of interest" description="Disordered" evidence="1">
    <location>
        <begin position="240"/>
        <end position="269"/>
    </location>
</feature>
<sequence>MRDIEVPKDPSFTHKYIPQKSYTKESIAGLDSIDIDQFRRGSNADLHGWAEAARSNFFVKILRGFGNIIDLIFGTVNNDYVKNLPIINDHSHTIEQVEAQIDMMLLQGRAIGFTTDNTWYPTRGMVSADIFAIGAGGGGGGGQWNLLGGGSPRGAGGGGGGGEIKATLLGAHMPKDANGDFLPVSVKVGLGGDGGASSEAAGVGGGNTTVGGFLAAGGGQGGQMEYNFPASGGIGMIRGGNGGRGEGGSRDFGGDASSTKGGDSYLSTDLRGGGGGGGAGRCGYFAIPGGTGGQGGIWAGGIGNGGGAGPAGMPANPATTTGGGGGAGGKTYGMMFGAVGGAGGFPGGGGGGGAGGTSSSGSDLRGGRGGNGIVIIVEKMG</sequence>
<evidence type="ECO:0000313" key="3">
    <source>
        <dbReference type="Proteomes" id="UP001160334"/>
    </source>
</evidence>
<dbReference type="RefSeq" id="WP_280758946.1">
    <property type="nucleotide sequence ID" value="NZ_JARXVC010000002.1"/>
</dbReference>
<dbReference type="Proteomes" id="UP001160334">
    <property type="component" value="Unassembled WGS sequence"/>
</dbReference>
<organism evidence="2 3">
    <name type="scientific">Prescottella agglutinans</name>
    <dbReference type="NCBI Taxonomy" id="1644129"/>
    <lineage>
        <taxon>Bacteria</taxon>
        <taxon>Bacillati</taxon>
        <taxon>Actinomycetota</taxon>
        <taxon>Actinomycetes</taxon>
        <taxon>Mycobacteriales</taxon>
        <taxon>Nocardiaceae</taxon>
        <taxon>Prescottella</taxon>
    </lineage>
</organism>
<accession>A0ABT6M701</accession>
<reference evidence="2 3" key="1">
    <citation type="submission" date="2023-04" db="EMBL/GenBank/DDBJ databases">
        <title>Forest soil microbial communities from Buena Vista Peninsula, Colon Province, Panama.</title>
        <authorList>
            <person name="Bouskill N."/>
        </authorList>
    </citation>
    <scope>NUCLEOTIDE SEQUENCE [LARGE SCALE GENOMIC DNA]</scope>
    <source>
        <strain evidence="2 3">CFH S0262</strain>
    </source>
</reference>
<protein>
    <submittedName>
        <fullName evidence="2">Uncharacterized protein</fullName>
    </submittedName>
</protein>